<dbReference type="Pfam" id="PF00534">
    <property type="entry name" value="Glycos_transf_1"/>
    <property type="match status" value="1"/>
</dbReference>
<evidence type="ECO:0000313" key="6">
    <source>
        <dbReference type="Proteomes" id="UP000297149"/>
    </source>
</evidence>
<organism evidence="5 6">
    <name type="scientific">Duncaniella dubosii</name>
    <dbReference type="NCBI Taxonomy" id="2518971"/>
    <lineage>
        <taxon>Bacteria</taxon>
        <taxon>Pseudomonadati</taxon>
        <taxon>Bacteroidota</taxon>
        <taxon>Bacteroidia</taxon>
        <taxon>Bacteroidales</taxon>
        <taxon>Muribaculaceae</taxon>
        <taxon>Duncaniella</taxon>
    </lineage>
</organism>
<sequence>MLNMPEVLVLATSRRTHGGISSVVMAHEMANEWKKYGCRWIATHRNGSIAVKLLYMMTGMAKYLWYLPWCKTVHIHIGEAPSARRKSLFMRLAKLTGKKTIVHFHAFDTASTIEGPYSAVYKKLFDDADRVIVLSKMWENAVCSTFELGDKVRVLHNPCPRIADTSVEVKKKNIILSAGVVSPRKGYHDLIRAFAIIAHKYPQWKLVFAGSGEIEKGKAIAREVGIENQVEFPGWIAGSDKDRLFRETSVFCLPSYAEGFPMAVLDAWAYGLPVIATPVGGLPDIVHDNEDILLFPPGDTKALADQLEKMIADTALRHRIESASRQFAEESFNIITIGHRLGKIYSELSDKR</sequence>
<dbReference type="PANTHER" id="PTHR12526:SF640">
    <property type="entry name" value="COLANIC ACID BIOSYNTHESIS GLYCOSYLTRANSFERASE WCAL-RELATED"/>
    <property type="match status" value="1"/>
</dbReference>
<dbReference type="AlphaFoldDB" id="A0A4P7W2I0"/>
<evidence type="ECO:0000313" key="5">
    <source>
        <dbReference type="EMBL" id="QCD42067.1"/>
    </source>
</evidence>
<protein>
    <submittedName>
        <fullName evidence="5">Glycosyltransferase family 1 protein</fullName>
    </submittedName>
</protein>
<comment type="similarity">
    <text evidence="1">Belongs to the glycosyltransferase group 1 family. Glycosyltransferase 4 subfamily.</text>
</comment>
<keyword evidence="6" id="KW-1185">Reference proteome</keyword>
<dbReference type="GO" id="GO:0016757">
    <property type="term" value="F:glycosyltransferase activity"/>
    <property type="evidence" value="ECO:0007669"/>
    <property type="project" value="UniProtKB-KW"/>
</dbReference>
<dbReference type="SUPFAM" id="SSF53756">
    <property type="entry name" value="UDP-Glycosyltransferase/glycogen phosphorylase"/>
    <property type="match status" value="1"/>
</dbReference>
<dbReference type="KEGG" id="ddb:E7747_07140"/>
<accession>A0A4P7W2I0</accession>
<dbReference type="CDD" id="cd03801">
    <property type="entry name" value="GT4_PimA-like"/>
    <property type="match status" value="1"/>
</dbReference>
<evidence type="ECO:0000256" key="2">
    <source>
        <dbReference type="ARBA" id="ARBA00022676"/>
    </source>
</evidence>
<evidence type="ECO:0000256" key="3">
    <source>
        <dbReference type="ARBA" id="ARBA00022679"/>
    </source>
</evidence>
<dbReference type="Gene3D" id="3.40.50.2000">
    <property type="entry name" value="Glycogen Phosphorylase B"/>
    <property type="match status" value="2"/>
</dbReference>
<proteinExistence type="inferred from homology"/>
<keyword evidence="3 5" id="KW-0808">Transferase</keyword>
<feature type="domain" description="Glycosyl transferase family 1" evidence="4">
    <location>
        <begin position="167"/>
        <end position="326"/>
    </location>
</feature>
<reference evidence="6" key="1">
    <citation type="submission" date="2019-02" db="EMBL/GenBank/DDBJ databases">
        <title>Isolation and identification of novel species under the genus Muribaculum.</title>
        <authorList>
            <person name="Miyake S."/>
            <person name="Ding Y."/>
            <person name="Low A."/>
            <person name="Soh M."/>
            <person name="Seedorf H."/>
        </authorList>
    </citation>
    <scope>NUCLEOTIDE SEQUENCE [LARGE SCALE GENOMIC DNA]</scope>
    <source>
        <strain evidence="6">H5</strain>
    </source>
</reference>
<dbReference type="Proteomes" id="UP000297149">
    <property type="component" value="Chromosome"/>
</dbReference>
<name>A0A4P7W2I0_9BACT</name>
<dbReference type="InterPro" id="IPR001296">
    <property type="entry name" value="Glyco_trans_1"/>
</dbReference>
<gene>
    <name evidence="5" type="ORF">E7747_07140</name>
</gene>
<dbReference type="PANTHER" id="PTHR12526">
    <property type="entry name" value="GLYCOSYLTRANSFERASE"/>
    <property type="match status" value="1"/>
</dbReference>
<dbReference type="EMBL" id="CP039396">
    <property type="protein sequence ID" value="QCD42067.1"/>
    <property type="molecule type" value="Genomic_DNA"/>
</dbReference>
<evidence type="ECO:0000256" key="1">
    <source>
        <dbReference type="ARBA" id="ARBA00009481"/>
    </source>
</evidence>
<evidence type="ECO:0000259" key="4">
    <source>
        <dbReference type="Pfam" id="PF00534"/>
    </source>
</evidence>
<keyword evidence="2" id="KW-0328">Glycosyltransferase</keyword>